<gene>
    <name evidence="2" type="ORF">N5C89_30500</name>
</gene>
<dbReference type="AlphaFoldDB" id="A0AAJ1L047"/>
<dbReference type="Proteomes" id="UP001159937">
    <property type="component" value="Unassembled WGS sequence"/>
</dbReference>
<protein>
    <recommendedName>
        <fullName evidence="1">Putative endonuclease SegE-like GIY-YIG domain-containing protein</fullName>
    </recommendedName>
</protein>
<proteinExistence type="predicted"/>
<name>A0AAJ1L047_9ENTR</name>
<dbReference type="EMBL" id="JAOCBF010000082">
    <property type="protein sequence ID" value="MDH0967173.1"/>
    <property type="molecule type" value="Genomic_DNA"/>
</dbReference>
<accession>A0AAJ1L047</accession>
<evidence type="ECO:0000313" key="2">
    <source>
        <dbReference type="EMBL" id="MDH0967173.1"/>
    </source>
</evidence>
<reference evidence="2" key="1">
    <citation type="submission" date="2022-09" db="EMBL/GenBank/DDBJ databases">
        <title>Intensive care unit water sources are persistently colonized with multi-drug resistant bacteria and are the site of extensive horizontal gene transfer of antibiotic resistance genes.</title>
        <authorList>
            <person name="Diorio-Toth L."/>
        </authorList>
    </citation>
    <scope>NUCLEOTIDE SEQUENCE</scope>
    <source>
        <strain evidence="2">GD03918</strain>
    </source>
</reference>
<evidence type="ECO:0000313" key="3">
    <source>
        <dbReference type="Proteomes" id="UP001159937"/>
    </source>
</evidence>
<evidence type="ECO:0000259" key="1">
    <source>
        <dbReference type="Pfam" id="PF19835"/>
    </source>
</evidence>
<dbReference type="Pfam" id="PF19835">
    <property type="entry name" value="SegE_GIY-YIG"/>
    <property type="match status" value="1"/>
</dbReference>
<dbReference type="InterPro" id="IPR045566">
    <property type="entry name" value="SegE-like_GIY-YIG"/>
</dbReference>
<dbReference type="RefSeq" id="WP_228399865.1">
    <property type="nucleotide sequence ID" value="NZ_JAOCBF010000082.1"/>
</dbReference>
<sequence>MEMEWQYSPDWCEEDMLDGSHVGFVYMFHFTDSDEVYFGAKQIWQRVKDIKKLTDDSKENGWREYTSSSRIVNQKIADGENYTKTILWCFPTMRETLLVESMVIMHHILDSNCLNLAVLNKLRAPSYSEKKRLKETIFSILEITKFNC</sequence>
<feature type="domain" description="Putative endonuclease SegE-like GIY-YIG" evidence="1">
    <location>
        <begin position="19"/>
        <end position="110"/>
    </location>
</feature>
<organism evidence="2 3">
    <name type="scientific">Klebsiella michiganensis</name>
    <dbReference type="NCBI Taxonomy" id="1134687"/>
    <lineage>
        <taxon>Bacteria</taxon>
        <taxon>Pseudomonadati</taxon>
        <taxon>Pseudomonadota</taxon>
        <taxon>Gammaproteobacteria</taxon>
        <taxon>Enterobacterales</taxon>
        <taxon>Enterobacteriaceae</taxon>
        <taxon>Klebsiella/Raoultella group</taxon>
        <taxon>Klebsiella</taxon>
    </lineage>
</organism>
<comment type="caution">
    <text evidence="2">The sequence shown here is derived from an EMBL/GenBank/DDBJ whole genome shotgun (WGS) entry which is preliminary data.</text>
</comment>